<evidence type="ECO:0000256" key="1">
    <source>
        <dbReference type="SAM" id="MobiDB-lite"/>
    </source>
</evidence>
<evidence type="ECO:0000313" key="2">
    <source>
        <dbReference type="EMBL" id="MFC3890840.1"/>
    </source>
</evidence>
<dbReference type="RefSeq" id="WP_382369458.1">
    <property type="nucleotide sequence ID" value="NZ_JBHRZI010000007.1"/>
</dbReference>
<protein>
    <submittedName>
        <fullName evidence="2">Uncharacterized protein</fullName>
    </submittedName>
</protein>
<dbReference type="EMBL" id="JBHRZI010000007">
    <property type="protein sequence ID" value="MFC3890840.1"/>
    <property type="molecule type" value="Genomic_DNA"/>
</dbReference>
<sequence length="446" mass="47910">MRDLAKAIADAVLYEGYLLYPYRASAPKNRLRWQWGVLMPPSFTTGGEHPDSHAELLVIPGQDAVLQIRLRFLQLQARVVEVDDRPVPSAVVAGREYTTWDEAVEREVDVELPLGSAGCFPFEIAGGQDAEPIAGGIRLVRRRSTLSGSLTVHADVVPPGLVRLRLDVVNTSPWSQPDADRGAAVHHALIAAHTLLSVSDGSFISLFDPPEWAAQAVADCHNERTWPVLMGGPGRTDTVLCAPIILYDHPQIAAQSHGDLFDGTEIDELLTLRTMTLTDEEKRQVRATDARAAELLDRVEGLPASSLEALHGTLRREDPGVGAPSSAAELPEGAVPEAGAVPSSLVEPANPTADCDSEGPGSSVPDHVLVGGTKVGKGSKVRLRPSRAADAQDMFLTGRVAEVRRVLSDVDGAWHLAVTLDDDEAADLLAECGLYRYFAPEEVEPL</sequence>
<proteinExistence type="predicted"/>
<dbReference type="Proteomes" id="UP001595690">
    <property type="component" value="Unassembled WGS sequence"/>
</dbReference>
<gene>
    <name evidence="2" type="ORF">ACFOWZ_05090</name>
</gene>
<name>A0ABV8BLV9_9PSEU</name>
<evidence type="ECO:0000313" key="3">
    <source>
        <dbReference type="Proteomes" id="UP001595690"/>
    </source>
</evidence>
<keyword evidence="3" id="KW-1185">Reference proteome</keyword>
<feature type="region of interest" description="Disordered" evidence="1">
    <location>
        <begin position="309"/>
        <end position="371"/>
    </location>
</feature>
<accession>A0ABV8BLV9</accession>
<comment type="caution">
    <text evidence="2">The sequence shown here is derived from an EMBL/GenBank/DDBJ whole genome shotgun (WGS) entry which is preliminary data.</text>
</comment>
<organism evidence="2 3">
    <name type="scientific">Lentzea rhizosphaerae</name>
    <dbReference type="NCBI Taxonomy" id="2041025"/>
    <lineage>
        <taxon>Bacteria</taxon>
        <taxon>Bacillati</taxon>
        <taxon>Actinomycetota</taxon>
        <taxon>Actinomycetes</taxon>
        <taxon>Pseudonocardiales</taxon>
        <taxon>Pseudonocardiaceae</taxon>
        <taxon>Lentzea</taxon>
    </lineage>
</organism>
<reference evidence="3" key="1">
    <citation type="journal article" date="2019" name="Int. J. Syst. Evol. Microbiol.">
        <title>The Global Catalogue of Microorganisms (GCM) 10K type strain sequencing project: providing services to taxonomists for standard genome sequencing and annotation.</title>
        <authorList>
            <consortium name="The Broad Institute Genomics Platform"/>
            <consortium name="The Broad Institute Genome Sequencing Center for Infectious Disease"/>
            <person name="Wu L."/>
            <person name="Ma J."/>
        </authorList>
    </citation>
    <scope>NUCLEOTIDE SEQUENCE [LARGE SCALE GENOMIC DNA]</scope>
    <source>
        <strain evidence="3">CGMCC 4.7405</strain>
    </source>
</reference>